<keyword evidence="1" id="KW-0472">Membrane</keyword>
<proteinExistence type="predicted"/>
<protein>
    <submittedName>
        <fullName evidence="2">Uncharacterized protein</fullName>
    </submittedName>
</protein>
<keyword evidence="1" id="KW-0812">Transmembrane</keyword>
<reference evidence="2" key="1">
    <citation type="submission" date="2019-11" db="EMBL/GenBank/DDBJ databases">
        <authorList>
            <person name="Liu Y."/>
            <person name="Hou J."/>
            <person name="Li T.-Q."/>
            <person name="Guan C.-H."/>
            <person name="Wu X."/>
            <person name="Wu H.-Z."/>
            <person name="Ling F."/>
            <person name="Zhang R."/>
            <person name="Shi X.-G."/>
            <person name="Ren J.-P."/>
            <person name="Chen E.-F."/>
            <person name="Sun J.-M."/>
        </authorList>
    </citation>
    <scope>NUCLEOTIDE SEQUENCE</scope>
    <source>
        <strain evidence="2">Adult_tree_wgs_1</strain>
        <tissue evidence="2">Leaves</tissue>
    </source>
</reference>
<feature type="transmembrane region" description="Helical" evidence="1">
    <location>
        <begin position="109"/>
        <end position="135"/>
    </location>
</feature>
<organism evidence="2 3">
    <name type="scientific">Rhododendron simsii</name>
    <name type="common">Sims's rhododendron</name>
    <dbReference type="NCBI Taxonomy" id="118357"/>
    <lineage>
        <taxon>Eukaryota</taxon>
        <taxon>Viridiplantae</taxon>
        <taxon>Streptophyta</taxon>
        <taxon>Embryophyta</taxon>
        <taxon>Tracheophyta</taxon>
        <taxon>Spermatophyta</taxon>
        <taxon>Magnoliopsida</taxon>
        <taxon>eudicotyledons</taxon>
        <taxon>Gunneridae</taxon>
        <taxon>Pentapetalae</taxon>
        <taxon>asterids</taxon>
        <taxon>Ericales</taxon>
        <taxon>Ericaceae</taxon>
        <taxon>Ericoideae</taxon>
        <taxon>Rhodoreae</taxon>
        <taxon>Rhododendron</taxon>
    </lineage>
</organism>
<evidence type="ECO:0000313" key="3">
    <source>
        <dbReference type="Proteomes" id="UP000626092"/>
    </source>
</evidence>
<gene>
    <name evidence="2" type="ORF">RHSIM_Rhsim09G0068300</name>
</gene>
<keyword evidence="1" id="KW-1133">Transmembrane helix</keyword>
<dbReference type="PANTHER" id="PTHR38225:SF3">
    <property type="entry name" value="RX N-TERMINAL DOMAIN-CONTAINING PROTEIN"/>
    <property type="match status" value="1"/>
</dbReference>
<dbReference type="OrthoDB" id="1667576at2759"/>
<dbReference type="AlphaFoldDB" id="A0A834GIS6"/>
<evidence type="ECO:0000256" key="1">
    <source>
        <dbReference type="SAM" id="Phobius"/>
    </source>
</evidence>
<evidence type="ECO:0000313" key="2">
    <source>
        <dbReference type="EMBL" id="KAF7131663.1"/>
    </source>
</evidence>
<comment type="caution">
    <text evidence="2">The sequence shown here is derived from an EMBL/GenBank/DDBJ whole genome shotgun (WGS) entry which is preliminary data.</text>
</comment>
<keyword evidence="3" id="KW-1185">Reference proteome</keyword>
<dbReference type="EMBL" id="WJXA01000009">
    <property type="protein sequence ID" value="KAF7131663.1"/>
    <property type="molecule type" value="Genomic_DNA"/>
</dbReference>
<sequence length="139" mass="16043">MIQFNQNIYSETMATSPPRFCSQNKLLVSHCKPKVRKKCPPVRSQSFHNQGNSPANMVDSNMIFLRERIREVRKKESLEYENGWNYKSVGYDYNNKHKRHAMVVESLELFGLVTSAFGIVLLSGSLCIFLVSFVVHLQK</sequence>
<accession>A0A834GIS6</accession>
<dbReference type="PANTHER" id="PTHR38225">
    <property type="entry name" value="PROTEIN, PUTATIVE-RELATED"/>
    <property type="match status" value="1"/>
</dbReference>
<name>A0A834GIS6_RHOSS</name>
<dbReference type="Proteomes" id="UP000626092">
    <property type="component" value="Unassembled WGS sequence"/>
</dbReference>